<comment type="caution">
    <text evidence="1">The sequence shown here is derived from an EMBL/GenBank/DDBJ whole genome shotgun (WGS) entry which is preliminary data.</text>
</comment>
<protein>
    <submittedName>
        <fullName evidence="1">Uncharacterized protein</fullName>
    </submittedName>
</protein>
<evidence type="ECO:0000313" key="1">
    <source>
        <dbReference type="EMBL" id="EBS3851630.1"/>
    </source>
</evidence>
<sequence length="130" mass="15093">MDWHEDPTVRMMQLHAMNDFAIGNTESKFPHIESSIKILADDSNDVPGSAIMNSFQRYWNNPLPESTDSRSWPAINPAVDLDHILTFKGQRWQTKKIYLPVDQQPQLQTINWPQVSDHLPLLMQLKLLEQ</sequence>
<reference evidence="1" key="1">
    <citation type="submission" date="2018-06" db="EMBL/GenBank/DDBJ databases">
        <authorList>
            <person name="Ashton P.M."/>
            <person name="Dallman T."/>
            <person name="Nair S."/>
            <person name="De Pinna E."/>
            <person name="Peters T."/>
            <person name="Grant K."/>
        </authorList>
    </citation>
    <scope>NUCLEOTIDE SEQUENCE</scope>
    <source>
        <strain evidence="1">313885</strain>
    </source>
</reference>
<dbReference type="AlphaFoldDB" id="A0A5I0H9J6"/>
<name>A0A5I0H9J6_SALET</name>
<dbReference type="SUPFAM" id="SSF56219">
    <property type="entry name" value="DNase I-like"/>
    <property type="match status" value="1"/>
</dbReference>
<accession>A0A5I0H9J6</accession>
<proteinExistence type="predicted"/>
<dbReference type="InterPro" id="IPR036691">
    <property type="entry name" value="Endo/exonu/phosph_ase_sf"/>
</dbReference>
<dbReference type="EMBL" id="AAGVJG010000001">
    <property type="protein sequence ID" value="EBS3851630.1"/>
    <property type="molecule type" value="Genomic_DNA"/>
</dbReference>
<organism evidence="1">
    <name type="scientific">Salmonella enterica subsp. enterica serovar Javiana</name>
    <dbReference type="NCBI Taxonomy" id="363569"/>
    <lineage>
        <taxon>Bacteria</taxon>
        <taxon>Pseudomonadati</taxon>
        <taxon>Pseudomonadota</taxon>
        <taxon>Gammaproteobacteria</taxon>
        <taxon>Enterobacterales</taxon>
        <taxon>Enterobacteriaceae</taxon>
        <taxon>Salmonella</taxon>
    </lineage>
</organism>
<gene>
    <name evidence="1" type="ORF">DPP52_02335</name>
</gene>